<evidence type="ECO:0000313" key="2">
    <source>
        <dbReference type="Proteomes" id="UP001150581"/>
    </source>
</evidence>
<reference evidence="1" key="1">
    <citation type="submission" date="2022-07" db="EMBL/GenBank/DDBJ databases">
        <title>Phylogenomic reconstructions and comparative analyses of Kickxellomycotina fungi.</title>
        <authorList>
            <person name="Reynolds N.K."/>
            <person name="Stajich J.E."/>
            <person name="Barry K."/>
            <person name="Grigoriev I.V."/>
            <person name="Crous P."/>
            <person name="Smith M.E."/>
        </authorList>
    </citation>
    <scope>NUCLEOTIDE SEQUENCE</scope>
    <source>
        <strain evidence="1">Benny 63K</strain>
    </source>
</reference>
<name>A0ACC1HZF2_9FUNG</name>
<comment type="caution">
    <text evidence="1">The sequence shown here is derived from an EMBL/GenBank/DDBJ whole genome shotgun (WGS) entry which is preliminary data.</text>
</comment>
<feature type="non-terminal residue" evidence="1">
    <location>
        <position position="1"/>
    </location>
</feature>
<keyword evidence="1" id="KW-0378">Hydrolase</keyword>
<dbReference type="EC" id="3.6.4.6" evidence="1"/>
<sequence>QYIFNILPIPGLPSGKIGPTKIQREWGQFSINQEVVVEAMGDSVVDSNSNVFLSRMDVEVSFLTPSQESALIVDADEVAELLKNNFEKQLFTRGQPFVFDFRGNNLKGVVTGMAAVPLDVLRDIKPGGSAGDPLIADSALYGVLSAITTIAVTKGQGSLINLKGSAVSRKANKIIQPDFNFEDLGIGGLDKEFSTIFRRAFASRIFPPDLVDKLGIQHAKGILLYGPPGTGKTLMARQIGKMLNSVDPIIVSGPEILNKFVGQSEENVRKLFEPAEKEYREKGDESQLHIVIFDELDAICKQRGSKNDGTGTGDTVVNQLLAKMDGVDQLNNILIIGMTNRKELIDDALLRPGRLEIHIEVGLPDESGRLQIIKIHTAKIRENNILADDVDLAELAALTKNFSGAELAGVVKSASSFAFSRHIKVGSMAELTQDISDMKIRREDFFNALDEFKPAFGVASEEFEQCAASGIIEFAPSVGELLQKAHLFVEQVHQSSRSPLVSILLHGPSGSGKTALAATIAQRSGYPFVRLVSPENMIGASESQRISQITKIFNDSYKSPLSLIVIDDIERLLEWVPIGPRFSNGVLQTLLVLIKKQPPKGRRLLIIGTSSERDVLTQMDMASTFSSETFVSNICTLDAMQSVVRHVCLFDDQKEHDRLFASLESHFDGRPFSIGIKKLLLLIETARQDPDKYGRFMEEIYELC</sequence>
<dbReference type="Proteomes" id="UP001150581">
    <property type="component" value="Unassembled WGS sequence"/>
</dbReference>
<keyword evidence="2" id="KW-1185">Reference proteome</keyword>
<protein>
    <submittedName>
        <fullName evidence="1">Transport between ER and Golgi ATPase protein</fullName>
        <ecNumber evidence="1">3.6.4.6</ecNumber>
    </submittedName>
</protein>
<proteinExistence type="predicted"/>
<dbReference type="EMBL" id="JANBPG010002994">
    <property type="protein sequence ID" value="KAJ1883986.1"/>
    <property type="molecule type" value="Genomic_DNA"/>
</dbReference>
<organism evidence="1 2">
    <name type="scientific">Kickxella alabastrina</name>
    <dbReference type="NCBI Taxonomy" id="61397"/>
    <lineage>
        <taxon>Eukaryota</taxon>
        <taxon>Fungi</taxon>
        <taxon>Fungi incertae sedis</taxon>
        <taxon>Zoopagomycota</taxon>
        <taxon>Kickxellomycotina</taxon>
        <taxon>Kickxellomycetes</taxon>
        <taxon>Kickxellales</taxon>
        <taxon>Kickxellaceae</taxon>
        <taxon>Kickxella</taxon>
    </lineage>
</organism>
<accession>A0ACC1HZF2</accession>
<evidence type="ECO:0000313" key="1">
    <source>
        <dbReference type="EMBL" id="KAJ1883986.1"/>
    </source>
</evidence>
<gene>
    <name evidence="1" type="primary">SEC18_2</name>
    <name evidence="1" type="ORF">LPJ66_010828</name>
</gene>